<keyword evidence="3 4" id="KW-0326">Glycosidase</keyword>
<reference evidence="6" key="1">
    <citation type="journal article" date="2014" name="Science">
        <title>Ancient hybridizations among the ancestral genomes of bread wheat.</title>
        <authorList>
            <consortium name="International Wheat Genome Sequencing Consortium,"/>
            <person name="Marcussen T."/>
            <person name="Sandve S.R."/>
            <person name="Heier L."/>
            <person name="Spannagl M."/>
            <person name="Pfeifer M."/>
            <person name="Jakobsen K.S."/>
            <person name="Wulff B.B."/>
            <person name="Steuernagel B."/>
            <person name="Mayer K.F."/>
            <person name="Olsen O.A."/>
        </authorList>
    </citation>
    <scope>NUCLEOTIDE SEQUENCE [LARGE SCALE GENOMIC DNA]</scope>
    <source>
        <strain evidence="6">cv. AL8/78</strain>
    </source>
</reference>
<evidence type="ECO:0008006" key="7">
    <source>
        <dbReference type="Google" id="ProtNLM"/>
    </source>
</evidence>
<evidence type="ECO:0000256" key="3">
    <source>
        <dbReference type="ARBA" id="ARBA00023295"/>
    </source>
</evidence>
<dbReference type="InterPro" id="IPR011050">
    <property type="entry name" value="Pectin_lyase_fold/virulence"/>
</dbReference>
<dbReference type="STRING" id="200361.A0A453QC30"/>
<evidence type="ECO:0000313" key="5">
    <source>
        <dbReference type="EnsemblPlants" id="AET7Gv20034200.1"/>
    </source>
</evidence>
<dbReference type="Gene3D" id="2.160.20.10">
    <property type="entry name" value="Single-stranded right-handed beta-helix, Pectin lyase-like"/>
    <property type="match status" value="1"/>
</dbReference>
<evidence type="ECO:0000256" key="4">
    <source>
        <dbReference type="RuleBase" id="RU361169"/>
    </source>
</evidence>
<comment type="similarity">
    <text evidence="1 4">Belongs to the glycosyl hydrolase 28 family.</text>
</comment>
<reference evidence="6" key="2">
    <citation type="journal article" date="2017" name="Nat. Plants">
        <title>The Aegilops tauschii genome reveals multiple impacts of transposons.</title>
        <authorList>
            <person name="Zhao G."/>
            <person name="Zou C."/>
            <person name="Li K."/>
            <person name="Wang K."/>
            <person name="Li T."/>
            <person name="Gao L."/>
            <person name="Zhang X."/>
            <person name="Wang H."/>
            <person name="Yang Z."/>
            <person name="Liu X."/>
            <person name="Jiang W."/>
            <person name="Mao L."/>
            <person name="Kong X."/>
            <person name="Jiao Y."/>
            <person name="Jia J."/>
        </authorList>
    </citation>
    <scope>NUCLEOTIDE SEQUENCE [LARGE SCALE GENOMIC DNA]</scope>
    <source>
        <strain evidence="6">cv. AL8/78</strain>
    </source>
</reference>
<name>A0A453QC30_AEGTS</name>
<dbReference type="Proteomes" id="UP000015105">
    <property type="component" value="Chromosome 7D"/>
</dbReference>
<dbReference type="InterPro" id="IPR012334">
    <property type="entry name" value="Pectin_lyas_fold"/>
</dbReference>
<evidence type="ECO:0000313" key="6">
    <source>
        <dbReference type="Proteomes" id="UP000015105"/>
    </source>
</evidence>
<reference evidence="5" key="4">
    <citation type="submission" date="2019-03" db="UniProtKB">
        <authorList>
            <consortium name="EnsemblPlants"/>
        </authorList>
    </citation>
    <scope>IDENTIFICATION</scope>
</reference>
<keyword evidence="2 4" id="KW-0378">Hydrolase</keyword>
<dbReference type="GO" id="GO:0004650">
    <property type="term" value="F:polygalacturonase activity"/>
    <property type="evidence" value="ECO:0007669"/>
    <property type="project" value="InterPro"/>
</dbReference>
<evidence type="ECO:0000256" key="2">
    <source>
        <dbReference type="ARBA" id="ARBA00022801"/>
    </source>
</evidence>
<dbReference type="Gramene" id="AET7Gv20034200.1">
    <property type="protein sequence ID" value="AET7Gv20034200.1"/>
    <property type="gene ID" value="AET7Gv20034200"/>
</dbReference>
<dbReference type="SUPFAM" id="SSF51126">
    <property type="entry name" value="Pectin lyase-like"/>
    <property type="match status" value="1"/>
</dbReference>
<keyword evidence="6" id="KW-1185">Reference proteome</keyword>
<dbReference type="Pfam" id="PF00295">
    <property type="entry name" value="Glyco_hydro_28"/>
    <property type="match status" value="1"/>
</dbReference>
<proteinExistence type="inferred from homology"/>
<dbReference type="InterPro" id="IPR051801">
    <property type="entry name" value="GH28_Enzymes"/>
</dbReference>
<dbReference type="PANTHER" id="PTHR31339:SF66">
    <property type="entry name" value="OS06G0106800 PROTEIN"/>
    <property type="match status" value="1"/>
</dbReference>
<organism evidence="5 6">
    <name type="scientific">Aegilops tauschii subsp. strangulata</name>
    <name type="common">Goatgrass</name>
    <dbReference type="NCBI Taxonomy" id="200361"/>
    <lineage>
        <taxon>Eukaryota</taxon>
        <taxon>Viridiplantae</taxon>
        <taxon>Streptophyta</taxon>
        <taxon>Embryophyta</taxon>
        <taxon>Tracheophyta</taxon>
        <taxon>Spermatophyta</taxon>
        <taxon>Magnoliopsida</taxon>
        <taxon>Liliopsida</taxon>
        <taxon>Poales</taxon>
        <taxon>Poaceae</taxon>
        <taxon>BOP clade</taxon>
        <taxon>Pooideae</taxon>
        <taxon>Triticodae</taxon>
        <taxon>Triticeae</taxon>
        <taxon>Triticinae</taxon>
        <taxon>Aegilops</taxon>
    </lineage>
</organism>
<accession>A0A453QC30</accession>
<reference evidence="5" key="3">
    <citation type="journal article" date="2017" name="Nature">
        <title>Genome sequence of the progenitor of the wheat D genome Aegilops tauschii.</title>
        <authorList>
            <person name="Luo M.C."/>
            <person name="Gu Y.Q."/>
            <person name="Puiu D."/>
            <person name="Wang H."/>
            <person name="Twardziok S.O."/>
            <person name="Deal K.R."/>
            <person name="Huo N."/>
            <person name="Zhu T."/>
            <person name="Wang L."/>
            <person name="Wang Y."/>
            <person name="McGuire P.E."/>
            <person name="Liu S."/>
            <person name="Long H."/>
            <person name="Ramasamy R.K."/>
            <person name="Rodriguez J.C."/>
            <person name="Van S.L."/>
            <person name="Yuan L."/>
            <person name="Wang Z."/>
            <person name="Xia Z."/>
            <person name="Xiao L."/>
            <person name="Anderson O.D."/>
            <person name="Ouyang S."/>
            <person name="Liang Y."/>
            <person name="Zimin A.V."/>
            <person name="Pertea G."/>
            <person name="Qi P."/>
            <person name="Bennetzen J.L."/>
            <person name="Dai X."/>
            <person name="Dawson M.W."/>
            <person name="Muller H.G."/>
            <person name="Kugler K."/>
            <person name="Rivarola-Duarte L."/>
            <person name="Spannagl M."/>
            <person name="Mayer K.F.X."/>
            <person name="Lu F.H."/>
            <person name="Bevan M.W."/>
            <person name="Leroy P."/>
            <person name="Li P."/>
            <person name="You F.M."/>
            <person name="Sun Q."/>
            <person name="Liu Z."/>
            <person name="Lyons E."/>
            <person name="Wicker T."/>
            <person name="Salzberg S.L."/>
            <person name="Devos K.M."/>
            <person name="Dvorak J."/>
        </authorList>
    </citation>
    <scope>NUCLEOTIDE SEQUENCE [LARGE SCALE GENOMIC DNA]</scope>
    <source>
        <strain evidence="5">cv. AL8/78</strain>
    </source>
</reference>
<reference evidence="5" key="5">
    <citation type="journal article" date="2021" name="G3 (Bethesda)">
        <title>Aegilops tauschii genome assembly Aet v5.0 features greater sequence contiguity and improved annotation.</title>
        <authorList>
            <person name="Wang L."/>
            <person name="Zhu T."/>
            <person name="Rodriguez J.C."/>
            <person name="Deal K.R."/>
            <person name="Dubcovsky J."/>
            <person name="McGuire P.E."/>
            <person name="Lux T."/>
            <person name="Spannagl M."/>
            <person name="Mayer K.F.X."/>
            <person name="Baldrich P."/>
            <person name="Meyers B.C."/>
            <person name="Huo N."/>
            <person name="Gu Y.Q."/>
            <person name="Zhou H."/>
            <person name="Devos K.M."/>
            <person name="Bennetzen J.L."/>
            <person name="Unver T."/>
            <person name="Budak H."/>
            <person name="Gulick P.J."/>
            <person name="Galiba G."/>
            <person name="Kalapos B."/>
            <person name="Nelson D.R."/>
            <person name="Li P."/>
            <person name="You F.M."/>
            <person name="Luo M.C."/>
            <person name="Dvorak J."/>
        </authorList>
    </citation>
    <scope>NUCLEOTIDE SEQUENCE [LARGE SCALE GENOMIC DNA]</scope>
    <source>
        <strain evidence="5">cv. AL8/78</strain>
    </source>
</reference>
<dbReference type="PANTHER" id="PTHR31339">
    <property type="entry name" value="PECTIN LYASE-RELATED"/>
    <property type="match status" value="1"/>
</dbReference>
<protein>
    <recommendedName>
        <fullName evidence="7">Polygalacturonase</fullName>
    </recommendedName>
</protein>
<sequence>MYVQSKDLMVANLVVIDPLPSNGRRLVREPALRVEPHRRRHHGNNGTIDRQGASWWSSTSQVSLLNTDVINPDSCSQVRIEDCYVVSGDDYVAIKSGWDEYGIAVGMPSEHIVVRRLTYVSPTSTVIALGSEMSGGIRDVRAEDITAIRTESAVRIKTAVGRGAYVRDVYARRMRLDGMKRVFWMTGDYKSHPDDGYDKTAVPVVENISYQDVVATGVWKEAARMQGIQGAPFKGICMANVTAEMTKERKVSWNCADVEGVSAGVTPAPCAPLQGTHAGSCPFPTDTLAVDQIAVQQCSYSITIPATTSVAADCRTAA</sequence>
<dbReference type="GO" id="GO:0005975">
    <property type="term" value="P:carbohydrate metabolic process"/>
    <property type="evidence" value="ECO:0007669"/>
    <property type="project" value="InterPro"/>
</dbReference>
<dbReference type="AlphaFoldDB" id="A0A453QC30"/>
<evidence type="ECO:0000256" key="1">
    <source>
        <dbReference type="ARBA" id="ARBA00008834"/>
    </source>
</evidence>
<dbReference type="InterPro" id="IPR000743">
    <property type="entry name" value="Glyco_hydro_28"/>
</dbReference>
<dbReference type="EnsemblPlants" id="AET7Gv20034200.1">
    <property type="protein sequence ID" value="AET7Gv20034200.1"/>
    <property type="gene ID" value="AET7Gv20034200"/>
</dbReference>